<sequence>MGLDISVVEELESIRQPDWDRLATSDDFYLSYRWLRTLEGDPRVGDHYVLAHDGGTLVGALPIFDIRFEGSAFYAPERHHLALTGGGRWLLAGGRRAYHSGILLPGDEPDRRRVLRALLEAGLRLAAERDARGLVWMFAPTRVAGELREEGGTAAFDTVEACLTADGWDGYLTGLSARRRKNTVRERRRFEQVGYELAEQPLDDCWRTLAELVANVQQKYGHRSTSESMRRVLAPQARFLDDESVTFTARREGRMVGGALRYRFGDTLYARMVGFDYARLLNAYEYFNLAYYLPIQYMQRTGLRRLHLGIESADVKAERGARLHPLWTVAVPCDGSALVPAERTAAERRGWQDRYDDRVLPPEHWDVPW</sequence>
<dbReference type="EMBL" id="BSEV01000018">
    <property type="protein sequence ID" value="GLK12755.1"/>
    <property type="molecule type" value="Genomic_DNA"/>
</dbReference>
<dbReference type="SUPFAM" id="SSF55729">
    <property type="entry name" value="Acyl-CoA N-acyltransferases (Nat)"/>
    <property type="match status" value="1"/>
</dbReference>
<organism evidence="1 2">
    <name type="scientific">Streptosporangium carneum</name>
    <dbReference type="NCBI Taxonomy" id="47481"/>
    <lineage>
        <taxon>Bacteria</taxon>
        <taxon>Bacillati</taxon>
        <taxon>Actinomycetota</taxon>
        <taxon>Actinomycetes</taxon>
        <taxon>Streptosporangiales</taxon>
        <taxon>Streptosporangiaceae</taxon>
        <taxon>Streptosporangium</taxon>
    </lineage>
</organism>
<reference evidence="1" key="2">
    <citation type="submission" date="2023-01" db="EMBL/GenBank/DDBJ databases">
        <authorList>
            <person name="Sun Q."/>
            <person name="Evtushenko L."/>
        </authorList>
    </citation>
    <scope>NUCLEOTIDE SEQUENCE</scope>
    <source>
        <strain evidence="1">VKM Ac-2007</strain>
    </source>
</reference>
<reference evidence="1" key="1">
    <citation type="journal article" date="2014" name="Int. J. Syst. Evol. Microbiol.">
        <title>Complete genome sequence of Corynebacterium casei LMG S-19264T (=DSM 44701T), isolated from a smear-ripened cheese.</title>
        <authorList>
            <consortium name="US DOE Joint Genome Institute (JGI-PGF)"/>
            <person name="Walter F."/>
            <person name="Albersmeier A."/>
            <person name="Kalinowski J."/>
            <person name="Ruckert C."/>
        </authorList>
    </citation>
    <scope>NUCLEOTIDE SEQUENCE</scope>
    <source>
        <strain evidence="1">VKM Ac-2007</strain>
    </source>
</reference>
<evidence type="ECO:0008006" key="3">
    <source>
        <dbReference type="Google" id="ProtNLM"/>
    </source>
</evidence>
<dbReference type="RefSeq" id="WP_271221072.1">
    <property type="nucleotide sequence ID" value="NZ_BAAAVD010000008.1"/>
</dbReference>
<dbReference type="Pfam" id="PF04339">
    <property type="entry name" value="FemAB_like"/>
    <property type="match status" value="1"/>
</dbReference>
<comment type="caution">
    <text evidence="1">The sequence shown here is derived from an EMBL/GenBank/DDBJ whole genome shotgun (WGS) entry which is preliminary data.</text>
</comment>
<protein>
    <recommendedName>
        <fullName evidence="3">GNAT family N-acetyltransferase</fullName>
    </recommendedName>
</protein>
<dbReference type="Gene3D" id="3.40.630.30">
    <property type="match status" value="1"/>
</dbReference>
<proteinExistence type="predicted"/>
<gene>
    <name evidence="1" type="ORF">GCM10017600_61650</name>
</gene>
<keyword evidence="2" id="KW-1185">Reference proteome</keyword>
<name>A0A9W6I870_9ACTN</name>
<evidence type="ECO:0000313" key="1">
    <source>
        <dbReference type="EMBL" id="GLK12755.1"/>
    </source>
</evidence>
<evidence type="ECO:0000313" key="2">
    <source>
        <dbReference type="Proteomes" id="UP001143474"/>
    </source>
</evidence>
<dbReference type="InterPro" id="IPR016181">
    <property type="entry name" value="Acyl_CoA_acyltransferase"/>
</dbReference>
<dbReference type="AlphaFoldDB" id="A0A9W6I870"/>
<dbReference type="InterPro" id="IPR007434">
    <property type="entry name" value="FemAB-like"/>
</dbReference>
<dbReference type="Proteomes" id="UP001143474">
    <property type="component" value="Unassembled WGS sequence"/>
</dbReference>
<accession>A0A9W6I870</accession>